<comment type="caution">
    <text evidence="3">The sequence shown here is derived from an EMBL/GenBank/DDBJ whole genome shotgun (WGS) entry which is preliminary data.</text>
</comment>
<name>A0A059E9Y7_9PROT</name>
<feature type="compositionally biased region" description="Polar residues" evidence="1">
    <location>
        <begin position="98"/>
        <end position="108"/>
    </location>
</feature>
<feature type="chain" id="PRO_5001576081" evidence="2">
    <location>
        <begin position="25"/>
        <end position="119"/>
    </location>
</feature>
<sequence length="119" mass="12569">MFMKLTTTFALASLCLVGTACSQAADSEEAQAVIATETAQIEDEYTGSLNLNLPSTTLSDDSTSGALNLRIGQGDEDDSLLIRSGEFGTGNFDDEPSTILSMPEQSAESGEEVIRLDPK</sequence>
<dbReference type="AlphaFoldDB" id="A0A059E9Y7"/>
<evidence type="ECO:0000256" key="1">
    <source>
        <dbReference type="SAM" id="MobiDB-lite"/>
    </source>
</evidence>
<dbReference type="EMBL" id="AWFH01000004">
    <property type="protein sequence ID" value="KCZ64385.1"/>
    <property type="molecule type" value="Genomic_DNA"/>
</dbReference>
<keyword evidence="2" id="KW-0732">Signal</keyword>
<protein>
    <submittedName>
        <fullName evidence="3">Uncharacterized protein</fullName>
    </submittedName>
</protein>
<reference evidence="3 4" key="1">
    <citation type="journal article" date="2014" name="Antonie Van Leeuwenhoek">
        <title>Hyphomonas beringensis sp. nov. and Hyphomonas chukchiensis sp. nov., isolated from surface seawater of the Bering Sea and Chukchi Sea.</title>
        <authorList>
            <person name="Li C."/>
            <person name="Lai Q."/>
            <person name="Li G."/>
            <person name="Dong C."/>
            <person name="Wang J."/>
            <person name="Liao Y."/>
            <person name="Shao Z."/>
        </authorList>
    </citation>
    <scope>NUCLEOTIDE SEQUENCE [LARGE SCALE GENOMIC DNA]</scope>
    <source>
        <strain evidence="3 4">22II1-22F38</strain>
    </source>
</reference>
<organism evidence="3 4">
    <name type="scientific">Hyphomonas atlantica</name>
    <dbReference type="NCBI Taxonomy" id="1280948"/>
    <lineage>
        <taxon>Bacteria</taxon>
        <taxon>Pseudomonadati</taxon>
        <taxon>Pseudomonadota</taxon>
        <taxon>Alphaproteobacteria</taxon>
        <taxon>Hyphomonadales</taxon>
        <taxon>Hyphomonadaceae</taxon>
        <taxon>Hyphomonas</taxon>
    </lineage>
</organism>
<keyword evidence="4" id="KW-1185">Reference proteome</keyword>
<dbReference type="PROSITE" id="PS51257">
    <property type="entry name" value="PROKAR_LIPOPROTEIN"/>
    <property type="match status" value="1"/>
</dbReference>
<dbReference type="STRING" id="1280948.HY36_13620"/>
<evidence type="ECO:0000256" key="2">
    <source>
        <dbReference type="SAM" id="SignalP"/>
    </source>
</evidence>
<dbReference type="PATRIC" id="fig|1280948.3.peg.964"/>
<gene>
    <name evidence="3" type="ORF">HY36_13620</name>
</gene>
<proteinExistence type="predicted"/>
<accession>A0A059E9Y7</accession>
<feature type="region of interest" description="Disordered" evidence="1">
    <location>
        <begin position="83"/>
        <end position="119"/>
    </location>
</feature>
<evidence type="ECO:0000313" key="4">
    <source>
        <dbReference type="Proteomes" id="UP000024547"/>
    </source>
</evidence>
<feature type="signal peptide" evidence="2">
    <location>
        <begin position="1"/>
        <end position="24"/>
    </location>
</feature>
<evidence type="ECO:0000313" key="3">
    <source>
        <dbReference type="EMBL" id="KCZ64385.1"/>
    </source>
</evidence>
<dbReference type="Proteomes" id="UP000024547">
    <property type="component" value="Unassembled WGS sequence"/>
</dbReference>